<keyword evidence="6" id="KW-1133">Transmembrane helix</keyword>
<dbReference type="InterPro" id="IPR026055">
    <property type="entry name" value="FAR"/>
</dbReference>
<keyword evidence="4" id="KW-0812">Transmembrane</keyword>
<keyword evidence="8" id="KW-0472">Membrane</keyword>
<dbReference type="FunFam" id="3.40.50.720:FF:000143">
    <property type="entry name" value="Fatty acyl-CoA reductase"/>
    <property type="match status" value="1"/>
</dbReference>
<dbReference type="Proteomes" id="UP000614350">
    <property type="component" value="Unassembled WGS sequence"/>
</dbReference>
<dbReference type="GO" id="GO:0080019">
    <property type="term" value="F:alcohol-forming very long-chain fatty acyl-CoA reductase activity"/>
    <property type="evidence" value="ECO:0007669"/>
    <property type="project" value="InterPro"/>
</dbReference>
<keyword evidence="3 10" id="KW-0444">Lipid biosynthesis</keyword>
<name>A0A834MQ20_VESVU</name>
<dbReference type="Gene3D" id="3.40.50.720">
    <property type="entry name" value="NAD(P)-binding Rossmann-like Domain"/>
    <property type="match status" value="1"/>
</dbReference>
<dbReference type="Pfam" id="PF07993">
    <property type="entry name" value="NAD_binding_4"/>
    <property type="match status" value="1"/>
</dbReference>
<dbReference type="PANTHER" id="PTHR11011:SF60">
    <property type="entry name" value="FATTY ACYL-COA REDUCTASE-RELATED"/>
    <property type="match status" value="1"/>
</dbReference>
<gene>
    <name evidence="12" type="ORF">HZH66_015495</name>
</gene>
<evidence type="ECO:0000256" key="3">
    <source>
        <dbReference type="ARBA" id="ARBA00022516"/>
    </source>
</evidence>
<evidence type="ECO:0000256" key="10">
    <source>
        <dbReference type="RuleBase" id="RU363097"/>
    </source>
</evidence>
<dbReference type="InterPro" id="IPR013120">
    <property type="entry name" value="FAR_NAD-bd"/>
</dbReference>
<dbReference type="CDD" id="cd05236">
    <property type="entry name" value="FAR-N_SDR_e"/>
    <property type="match status" value="1"/>
</dbReference>
<proteinExistence type="inferred from homology"/>
<evidence type="ECO:0000256" key="9">
    <source>
        <dbReference type="ARBA" id="ARBA00052530"/>
    </source>
</evidence>
<keyword evidence="10" id="KW-0560">Oxidoreductase</keyword>
<dbReference type="PANTHER" id="PTHR11011">
    <property type="entry name" value="MALE STERILITY PROTEIN 2-RELATED"/>
    <property type="match status" value="1"/>
</dbReference>
<evidence type="ECO:0000256" key="5">
    <source>
        <dbReference type="ARBA" id="ARBA00022857"/>
    </source>
</evidence>
<feature type="domain" description="Thioester reductase (TE)" evidence="11">
    <location>
        <begin position="73"/>
        <end position="342"/>
    </location>
</feature>
<evidence type="ECO:0000313" key="13">
    <source>
        <dbReference type="Proteomes" id="UP000614350"/>
    </source>
</evidence>
<dbReference type="GO" id="GO:0005777">
    <property type="term" value="C:peroxisome"/>
    <property type="evidence" value="ECO:0007669"/>
    <property type="project" value="TreeGrafter"/>
</dbReference>
<dbReference type="GO" id="GO:0035336">
    <property type="term" value="P:long-chain fatty-acyl-CoA metabolic process"/>
    <property type="evidence" value="ECO:0007669"/>
    <property type="project" value="TreeGrafter"/>
</dbReference>
<evidence type="ECO:0000256" key="2">
    <source>
        <dbReference type="ARBA" id="ARBA00005928"/>
    </source>
</evidence>
<evidence type="ECO:0000259" key="11">
    <source>
        <dbReference type="Pfam" id="PF07993"/>
    </source>
</evidence>
<comment type="subcellular location">
    <subcellularLocation>
        <location evidence="1">Membrane</location>
        <topology evidence="1">Multi-pass membrane protein</topology>
    </subcellularLocation>
</comment>
<comment type="similarity">
    <text evidence="2 10">Belongs to the fatty acyl-CoA reductase family.</text>
</comment>
<evidence type="ECO:0000256" key="6">
    <source>
        <dbReference type="ARBA" id="ARBA00022989"/>
    </source>
</evidence>
<dbReference type="EMBL" id="JACSEA010000025">
    <property type="protein sequence ID" value="KAF7378708.1"/>
    <property type="molecule type" value="Genomic_DNA"/>
</dbReference>
<protein>
    <recommendedName>
        <fullName evidence="10">Fatty acyl-CoA reductase</fullName>
        <ecNumber evidence="10">1.2.1.84</ecNumber>
    </recommendedName>
</protein>
<dbReference type="SUPFAM" id="SSF51735">
    <property type="entry name" value="NAD(P)-binding Rossmann-fold domains"/>
    <property type="match status" value="1"/>
</dbReference>
<keyword evidence="7 10" id="KW-0443">Lipid metabolism</keyword>
<evidence type="ECO:0000256" key="1">
    <source>
        <dbReference type="ARBA" id="ARBA00004141"/>
    </source>
</evidence>
<evidence type="ECO:0000256" key="7">
    <source>
        <dbReference type="ARBA" id="ARBA00023098"/>
    </source>
</evidence>
<dbReference type="InterPro" id="IPR036291">
    <property type="entry name" value="NAD(P)-bd_dom_sf"/>
</dbReference>
<evidence type="ECO:0000256" key="4">
    <source>
        <dbReference type="ARBA" id="ARBA00022692"/>
    </source>
</evidence>
<dbReference type="AlphaFoldDB" id="A0A834MQ20"/>
<comment type="catalytic activity">
    <reaction evidence="9 10">
        <text>a long-chain fatty acyl-CoA + 2 NADPH + 2 H(+) = a long-chain primary fatty alcohol + 2 NADP(+) + CoA</text>
        <dbReference type="Rhea" id="RHEA:52716"/>
        <dbReference type="ChEBI" id="CHEBI:15378"/>
        <dbReference type="ChEBI" id="CHEBI:57287"/>
        <dbReference type="ChEBI" id="CHEBI:57783"/>
        <dbReference type="ChEBI" id="CHEBI:58349"/>
        <dbReference type="ChEBI" id="CHEBI:77396"/>
        <dbReference type="ChEBI" id="CHEBI:83139"/>
        <dbReference type="EC" id="1.2.1.84"/>
    </reaction>
</comment>
<evidence type="ECO:0000256" key="8">
    <source>
        <dbReference type="ARBA" id="ARBA00023136"/>
    </source>
</evidence>
<accession>A0A834MQ20</accession>
<comment type="caution">
    <text evidence="12">The sequence shown here is derived from an EMBL/GenBank/DDBJ whole genome shotgun (WGS) entry which is preliminary data.</text>
</comment>
<sequence length="357" mass="39859">MYIKDNISENRYGRTEMMEILKKAVERGTDAAKSDLKFGTSTEYVPSDTTSSVENVNKLTTVQKFYDGQSIFITGGTGFMGKLLIEKLLRGCPGINCVYVLIRKKKEKNVLQRKEELIDDTLFSVLRKEQPEVQRRIVAIEGDCSLPNLGISIADRATLIGEVSIVFHAAATVRFDEKIKLAGAINVRSLKEMIHLSLKMSKLKSFVYVSTAYANCPHKTIEEKFYDPPMDADKFIDLLDSIDEKLLDDITPQLLGEWPNTYVYTKSIAENIVKKHAGLMPIGIFRPAIVIPTHREPICGWIDNMHGLVGVTAGGAMGLIRTNYCDKSINVSVVPGDLTTNALIVSAWDIANNRKYF</sequence>
<dbReference type="EC" id="1.2.1.84" evidence="10"/>
<comment type="function">
    <text evidence="10">Catalyzes the reduction of fatty acyl-CoA to fatty alcohols.</text>
</comment>
<keyword evidence="5 10" id="KW-0521">NADP</keyword>
<organism evidence="12 13">
    <name type="scientific">Vespula vulgaris</name>
    <name type="common">Yellow jacket</name>
    <name type="synonym">Wasp</name>
    <dbReference type="NCBI Taxonomy" id="7454"/>
    <lineage>
        <taxon>Eukaryota</taxon>
        <taxon>Metazoa</taxon>
        <taxon>Ecdysozoa</taxon>
        <taxon>Arthropoda</taxon>
        <taxon>Hexapoda</taxon>
        <taxon>Insecta</taxon>
        <taxon>Pterygota</taxon>
        <taxon>Neoptera</taxon>
        <taxon>Endopterygota</taxon>
        <taxon>Hymenoptera</taxon>
        <taxon>Apocrita</taxon>
        <taxon>Aculeata</taxon>
        <taxon>Vespoidea</taxon>
        <taxon>Vespidae</taxon>
        <taxon>Vespinae</taxon>
        <taxon>Vespula</taxon>
    </lineage>
</organism>
<keyword evidence="13" id="KW-1185">Reference proteome</keyword>
<dbReference type="GO" id="GO:0102965">
    <property type="term" value="F:alcohol-forming long-chain fatty acyl-CoA reductase activity"/>
    <property type="evidence" value="ECO:0007669"/>
    <property type="project" value="UniProtKB-EC"/>
</dbReference>
<evidence type="ECO:0000313" key="12">
    <source>
        <dbReference type="EMBL" id="KAF7378708.1"/>
    </source>
</evidence>
<reference evidence="12" key="1">
    <citation type="journal article" date="2020" name="G3 (Bethesda)">
        <title>High-Quality Assemblies for Three Invasive Social Wasps from the &lt;i&gt;Vespula&lt;/i&gt; Genus.</title>
        <authorList>
            <person name="Harrop T.W.R."/>
            <person name="Guhlin J."/>
            <person name="McLaughlin G.M."/>
            <person name="Permina E."/>
            <person name="Stockwell P."/>
            <person name="Gilligan J."/>
            <person name="Le Lec M.F."/>
            <person name="Gruber M.A.M."/>
            <person name="Quinn O."/>
            <person name="Lovegrove M."/>
            <person name="Duncan E.J."/>
            <person name="Remnant E.J."/>
            <person name="Van Eeckhoven J."/>
            <person name="Graham B."/>
            <person name="Knapp R.A."/>
            <person name="Langford K.W."/>
            <person name="Kronenberg Z."/>
            <person name="Press M.O."/>
            <person name="Eacker S.M."/>
            <person name="Wilson-Rankin E.E."/>
            <person name="Purcell J."/>
            <person name="Lester P.J."/>
            <person name="Dearden P.K."/>
        </authorList>
    </citation>
    <scope>NUCLEOTIDE SEQUENCE</scope>
    <source>
        <strain evidence="12">Marl-1</strain>
    </source>
</reference>
<dbReference type="GO" id="GO:0016020">
    <property type="term" value="C:membrane"/>
    <property type="evidence" value="ECO:0007669"/>
    <property type="project" value="UniProtKB-SubCell"/>
</dbReference>